<comment type="caution">
    <text evidence="3">The sequence shown here is derived from an EMBL/GenBank/DDBJ whole genome shotgun (WGS) entry which is preliminary data.</text>
</comment>
<evidence type="ECO:0000259" key="2">
    <source>
        <dbReference type="Pfam" id="PF17829"/>
    </source>
</evidence>
<accession>A0A7X6BC58</accession>
<keyword evidence="4" id="KW-1185">Reference proteome</keyword>
<dbReference type="PROSITE" id="PS51318">
    <property type="entry name" value="TAT"/>
    <property type="match status" value="1"/>
</dbReference>
<gene>
    <name evidence="3" type="ORF">GGR89_000579</name>
</gene>
<evidence type="ECO:0000313" key="3">
    <source>
        <dbReference type="EMBL" id="NJB96287.1"/>
    </source>
</evidence>
<dbReference type="GO" id="GO:0016787">
    <property type="term" value="F:hydrolase activity"/>
    <property type="evidence" value="ECO:0007669"/>
    <property type="project" value="UniProtKB-KW"/>
</dbReference>
<dbReference type="InterPro" id="IPR042301">
    <property type="entry name" value="GH115_sf"/>
</dbReference>
<dbReference type="Pfam" id="PF15979">
    <property type="entry name" value="Glyco_hydro_115"/>
    <property type="match status" value="1"/>
</dbReference>
<dbReference type="EMBL" id="JAATJB010000001">
    <property type="protein sequence ID" value="NJB96287.1"/>
    <property type="molecule type" value="Genomic_DNA"/>
</dbReference>
<dbReference type="GO" id="GO:0005975">
    <property type="term" value="P:carbohydrate metabolic process"/>
    <property type="evidence" value="ECO:0007669"/>
    <property type="project" value="UniProtKB-ARBA"/>
</dbReference>
<dbReference type="PANTHER" id="PTHR37842">
    <property type="match status" value="1"/>
</dbReference>
<dbReference type="Proteomes" id="UP000531251">
    <property type="component" value="Unassembled WGS sequence"/>
</dbReference>
<protein>
    <recommendedName>
        <fullName evidence="2">Gylcosyl hydrolase 115 C-terminal domain-containing protein</fullName>
    </recommendedName>
</protein>
<dbReference type="RefSeq" id="WP_167712701.1">
    <property type="nucleotide sequence ID" value="NZ_BAAADY010000001.1"/>
</dbReference>
<name>A0A7X6BC58_9SPHN</name>
<feature type="domain" description="Gylcosyl hydrolase 115 C-terminal" evidence="2">
    <location>
        <begin position="703"/>
        <end position="861"/>
    </location>
</feature>
<proteinExistence type="predicted"/>
<dbReference type="Pfam" id="PF17829">
    <property type="entry name" value="GH115_C"/>
    <property type="match status" value="1"/>
</dbReference>
<sequence>MSSPVDPTRAVDRRTLLQASAAAAALAAGSARAGTAPEPLRVLEDKGAGFPLIRGGVPATLLVEAGADPALAHVAEAFAQDLARVGGTAPKRVQRLENAQGPVVLIAQLGRSPILDALVRGGRIDVRDLAGEWEAYRQIVLDHPAPGVPQALVIIGSDRRGAVYGTYDISQRIGVSPWHWFADVPVRRRADVTLAPGSRRDQPRVRYRGFFINDEDPCFSGWAKKHFGGVNAAMYAHVFELLLRLKGNYLWPAMWGKAFNDDDPRNMVLADAMGVVMGTSHHEPMTRAQEEWHRNTDKGVTGGKWDYATNAENLRRFWRGGIERMMSKGDGKGYDCLVTVGMRGDGDEAMAEGTATELLETIVADQRSILADATRRPAEATPQMWALYKEVQDYYDHGMRVPDDVTLLFADDNWGQIRRLATADLNRKGGYGVYYHFDYVGAPRNYKWLNTNQIEKSWQQMDLAWQRGARTIWIVNVGDLKPMEYPLSFFLDQAWNPEAMTLEAMSAYPARWAGAAFGPALAEKVGALLTRYGQLAARRKPELLDADSFALGPVRSDGKLDGGDFGRVVAEWEALERDMAAVKPRIAADARDAWFQLVEHPILAVANVYRLYYAVAWNRRLAAAGDARANGFAEQAERAFARDAEITAAYHALNGGKWDGMMAQTHIGYTNWQEPRQQVMPAVRRVDGKAAPIVFVAPTLPADQIVIEAPDFVSASGGKGLNWRRVPHLGRTLGAVTTFPQGRPATAAADGVHVDYAVTVPKGGPLEVALELVPTLDTTGRNQQRLGVSVNDGPVQILTDSLVPAPNATTTQAQRDWNKAVEENGRTLAARFPSVAPGRHVVKVWRIDDNVVLQRLVVTTGA</sequence>
<dbReference type="Gene3D" id="2.60.120.1620">
    <property type="match status" value="1"/>
</dbReference>
<evidence type="ECO:0000313" key="4">
    <source>
        <dbReference type="Proteomes" id="UP000531251"/>
    </source>
</evidence>
<evidence type="ECO:0000256" key="1">
    <source>
        <dbReference type="ARBA" id="ARBA00022801"/>
    </source>
</evidence>
<dbReference type="Gene3D" id="3.20.20.520">
    <property type="entry name" value="Glycosyl hydrolase family 115"/>
    <property type="match status" value="1"/>
</dbReference>
<dbReference type="InterPro" id="IPR029018">
    <property type="entry name" value="Hex-like_dom2"/>
</dbReference>
<keyword evidence="1" id="KW-0378">Hydrolase</keyword>
<dbReference type="InterPro" id="IPR006311">
    <property type="entry name" value="TAT_signal"/>
</dbReference>
<dbReference type="Gene3D" id="1.20.58.2150">
    <property type="match status" value="1"/>
</dbReference>
<dbReference type="AlphaFoldDB" id="A0A7X6BC58"/>
<dbReference type="PANTHER" id="PTHR37842:SF2">
    <property type="entry name" value="GYLCOSYL HYDROLASE 115 C-TERMINAL DOMAIN-CONTAINING PROTEIN"/>
    <property type="match status" value="1"/>
</dbReference>
<dbReference type="InterPro" id="IPR031924">
    <property type="entry name" value="GH115"/>
</dbReference>
<organism evidence="3 4">
    <name type="scientific">Sphingomonas trueperi</name>
    <dbReference type="NCBI Taxonomy" id="53317"/>
    <lineage>
        <taxon>Bacteria</taxon>
        <taxon>Pseudomonadati</taxon>
        <taxon>Pseudomonadota</taxon>
        <taxon>Alphaproteobacteria</taxon>
        <taxon>Sphingomonadales</taxon>
        <taxon>Sphingomonadaceae</taxon>
        <taxon>Sphingomonas</taxon>
    </lineage>
</organism>
<dbReference type="InterPro" id="IPR041437">
    <property type="entry name" value="GH115_C"/>
</dbReference>
<reference evidence="3 4" key="1">
    <citation type="submission" date="2020-03" db="EMBL/GenBank/DDBJ databases">
        <title>Genomic Encyclopedia of Type Strains, Phase IV (KMG-IV): sequencing the most valuable type-strain genomes for metagenomic binning, comparative biology and taxonomic classification.</title>
        <authorList>
            <person name="Goeker M."/>
        </authorList>
    </citation>
    <scope>NUCLEOTIDE SEQUENCE [LARGE SCALE GENOMIC DNA]</scope>
    <source>
        <strain evidence="3 4">DSM 7225</strain>
    </source>
</reference>
<dbReference type="Gene3D" id="3.30.379.10">
    <property type="entry name" value="Chitobiase/beta-hexosaminidase domain 2-like"/>
    <property type="match status" value="1"/>
</dbReference>